<dbReference type="GO" id="GO:0016705">
    <property type="term" value="F:oxidoreductase activity, acting on paired donors, with incorporation or reduction of molecular oxygen"/>
    <property type="evidence" value="ECO:0007669"/>
    <property type="project" value="InterPro"/>
</dbReference>
<dbReference type="InterPro" id="IPR001128">
    <property type="entry name" value="Cyt_P450"/>
</dbReference>
<comment type="pathway">
    <text evidence="2">Secondary metabolite biosynthesis.</text>
</comment>
<dbReference type="Pfam" id="PF00067">
    <property type="entry name" value="p450"/>
    <property type="match status" value="1"/>
</dbReference>
<dbReference type="InterPro" id="IPR036396">
    <property type="entry name" value="Cyt_P450_sf"/>
</dbReference>
<dbReference type="EMBL" id="MU151124">
    <property type="protein sequence ID" value="KAF9449667.1"/>
    <property type="molecule type" value="Genomic_DNA"/>
</dbReference>
<sequence length="520" mass="58945">MALLLLRDIPVLCFCILAHFIYRYRRKPILPYPPGLPRWPIIGNALSIPLTYMHIFYKNLGDRLGTKIIYVEALGRPIVVLNDIRIAKDLLEKRSGLYSSRPELPMLTEVIGAKEFFGTMPYGDEWRNHRRIFQQYFSSKKQYHVEESAVEFVRKGLLPNIYQAPQDAHEHVRSCIGGLSTSLTYGLPTRRCKDPLVFFAEDVFTKLTSAAAPGKYLVNVISPLKYVPDWMPGAEFKRVARKLRDEKDRLIEEPYQMAQKNMDESTLSDCFVLGSLERNRDKADFERQAQHIKQAASQIYGAASETIVAATMTFILAMLTCPDVQRRAQQELDSVVGSNRLPEFSDMPNLPYLSAIIKEVLRWNPIAPMGLPHFTTEEDVYEGYYIPKGSVILANAYAMLHDEEVFPNSTEFKPERFIKNGVISDNVLDPENVVTFGFGRRVCPGSRVALSVLYIAAASILTVFDISPALDEKGDPIKVEPEFIAASVVSEPLPFQCKFTPRQGKNIESLLEEYLAAEFI</sequence>
<evidence type="ECO:0000256" key="1">
    <source>
        <dbReference type="ARBA" id="ARBA00001971"/>
    </source>
</evidence>
<dbReference type="InterPro" id="IPR050364">
    <property type="entry name" value="Cytochrome_P450_fung"/>
</dbReference>
<proteinExistence type="inferred from homology"/>
<accession>A0A9P5XG93</accession>
<dbReference type="CDD" id="cd11065">
    <property type="entry name" value="CYP64-like"/>
    <property type="match status" value="1"/>
</dbReference>
<organism evidence="11 12">
    <name type="scientific">Macrolepiota fuliginosa MF-IS2</name>
    <dbReference type="NCBI Taxonomy" id="1400762"/>
    <lineage>
        <taxon>Eukaryota</taxon>
        <taxon>Fungi</taxon>
        <taxon>Dikarya</taxon>
        <taxon>Basidiomycota</taxon>
        <taxon>Agaricomycotina</taxon>
        <taxon>Agaricomycetes</taxon>
        <taxon>Agaricomycetidae</taxon>
        <taxon>Agaricales</taxon>
        <taxon>Agaricineae</taxon>
        <taxon>Agaricaceae</taxon>
        <taxon>Macrolepiota</taxon>
    </lineage>
</organism>
<feature type="binding site" description="axial binding residue" evidence="9">
    <location>
        <position position="443"/>
    </location>
    <ligand>
        <name>heme</name>
        <dbReference type="ChEBI" id="CHEBI:30413"/>
    </ligand>
    <ligandPart>
        <name>Fe</name>
        <dbReference type="ChEBI" id="CHEBI:18248"/>
    </ligandPart>
</feature>
<keyword evidence="8 10" id="KW-0503">Monooxygenase</keyword>
<protein>
    <submittedName>
        <fullName evidence="11">Cytochrome P450</fullName>
    </submittedName>
</protein>
<dbReference type="GO" id="GO:0004497">
    <property type="term" value="F:monooxygenase activity"/>
    <property type="evidence" value="ECO:0007669"/>
    <property type="project" value="UniProtKB-KW"/>
</dbReference>
<evidence type="ECO:0000256" key="8">
    <source>
        <dbReference type="ARBA" id="ARBA00023033"/>
    </source>
</evidence>
<reference evidence="11" key="1">
    <citation type="submission" date="2020-11" db="EMBL/GenBank/DDBJ databases">
        <authorList>
            <consortium name="DOE Joint Genome Institute"/>
            <person name="Ahrendt S."/>
            <person name="Riley R."/>
            <person name="Andreopoulos W."/>
            <person name="Labutti K."/>
            <person name="Pangilinan J."/>
            <person name="Ruiz-Duenas F.J."/>
            <person name="Barrasa J.M."/>
            <person name="Sanchez-Garcia M."/>
            <person name="Camarero S."/>
            <person name="Miyauchi S."/>
            <person name="Serrano A."/>
            <person name="Linde D."/>
            <person name="Babiker R."/>
            <person name="Drula E."/>
            <person name="Ayuso-Fernandez I."/>
            <person name="Pacheco R."/>
            <person name="Padilla G."/>
            <person name="Ferreira P."/>
            <person name="Barriuso J."/>
            <person name="Kellner H."/>
            <person name="Castanera R."/>
            <person name="Alfaro M."/>
            <person name="Ramirez L."/>
            <person name="Pisabarro A.G."/>
            <person name="Kuo A."/>
            <person name="Tritt A."/>
            <person name="Lipzen A."/>
            <person name="He G."/>
            <person name="Yan M."/>
            <person name="Ng V."/>
            <person name="Cullen D."/>
            <person name="Martin F."/>
            <person name="Rosso M.-N."/>
            <person name="Henrissat B."/>
            <person name="Hibbett D."/>
            <person name="Martinez A.T."/>
            <person name="Grigoriev I.V."/>
        </authorList>
    </citation>
    <scope>NUCLEOTIDE SEQUENCE</scope>
    <source>
        <strain evidence="11">MF-IS2</strain>
    </source>
</reference>
<evidence type="ECO:0000313" key="11">
    <source>
        <dbReference type="EMBL" id="KAF9449667.1"/>
    </source>
</evidence>
<evidence type="ECO:0000256" key="7">
    <source>
        <dbReference type="ARBA" id="ARBA00023004"/>
    </source>
</evidence>
<evidence type="ECO:0000256" key="4">
    <source>
        <dbReference type="ARBA" id="ARBA00022617"/>
    </source>
</evidence>
<keyword evidence="7 9" id="KW-0408">Iron</keyword>
<dbReference type="InterPro" id="IPR017972">
    <property type="entry name" value="Cyt_P450_CS"/>
</dbReference>
<dbReference type="PRINTS" id="PR00385">
    <property type="entry name" value="P450"/>
</dbReference>
<keyword evidence="5 9" id="KW-0479">Metal-binding</keyword>
<dbReference type="AlphaFoldDB" id="A0A9P5XG93"/>
<dbReference type="PRINTS" id="PR00463">
    <property type="entry name" value="EP450I"/>
</dbReference>
<dbReference type="OrthoDB" id="2966763at2759"/>
<comment type="cofactor">
    <cofactor evidence="1 9">
        <name>heme</name>
        <dbReference type="ChEBI" id="CHEBI:30413"/>
    </cofactor>
</comment>
<evidence type="ECO:0000256" key="6">
    <source>
        <dbReference type="ARBA" id="ARBA00023002"/>
    </source>
</evidence>
<evidence type="ECO:0000256" key="5">
    <source>
        <dbReference type="ARBA" id="ARBA00022723"/>
    </source>
</evidence>
<evidence type="ECO:0000256" key="10">
    <source>
        <dbReference type="RuleBase" id="RU000461"/>
    </source>
</evidence>
<dbReference type="PANTHER" id="PTHR46300:SF7">
    <property type="entry name" value="P450, PUTATIVE (EUROFUNG)-RELATED"/>
    <property type="match status" value="1"/>
</dbReference>
<dbReference type="PROSITE" id="PS00086">
    <property type="entry name" value="CYTOCHROME_P450"/>
    <property type="match status" value="1"/>
</dbReference>
<evidence type="ECO:0000256" key="9">
    <source>
        <dbReference type="PIRSR" id="PIRSR602401-1"/>
    </source>
</evidence>
<dbReference type="PANTHER" id="PTHR46300">
    <property type="entry name" value="P450, PUTATIVE (EUROFUNG)-RELATED-RELATED"/>
    <property type="match status" value="1"/>
</dbReference>
<dbReference type="SUPFAM" id="SSF48264">
    <property type="entry name" value="Cytochrome P450"/>
    <property type="match status" value="1"/>
</dbReference>
<comment type="caution">
    <text evidence="11">The sequence shown here is derived from an EMBL/GenBank/DDBJ whole genome shotgun (WGS) entry which is preliminary data.</text>
</comment>
<keyword evidence="4 9" id="KW-0349">Heme</keyword>
<keyword evidence="12" id="KW-1185">Reference proteome</keyword>
<name>A0A9P5XG93_9AGAR</name>
<comment type="similarity">
    <text evidence="3 10">Belongs to the cytochrome P450 family.</text>
</comment>
<dbReference type="GO" id="GO:0005506">
    <property type="term" value="F:iron ion binding"/>
    <property type="evidence" value="ECO:0007669"/>
    <property type="project" value="InterPro"/>
</dbReference>
<dbReference type="Proteomes" id="UP000807342">
    <property type="component" value="Unassembled WGS sequence"/>
</dbReference>
<keyword evidence="6 10" id="KW-0560">Oxidoreductase</keyword>
<dbReference type="Gene3D" id="1.10.630.10">
    <property type="entry name" value="Cytochrome P450"/>
    <property type="match status" value="1"/>
</dbReference>
<dbReference type="InterPro" id="IPR002401">
    <property type="entry name" value="Cyt_P450_E_grp-I"/>
</dbReference>
<evidence type="ECO:0000256" key="2">
    <source>
        <dbReference type="ARBA" id="ARBA00005179"/>
    </source>
</evidence>
<evidence type="ECO:0000256" key="3">
    <source>
        <dbReference type="ARBA" id="ARBA00010617"/>
    </source>
</evidence>
<dbReference type="GO" id="GO:0020037">
    <property type="term" value="F:heme binding"/>
    <property type="evidence" value="ECO:0007669"/>
    <property type="project" value="InterPro"/>
</dbReference>
<gene>
    <name evidence="11" type="ORF">P691DRAFT_758883</name>
</gene>
<evidence type="ECO:0000313" key="12">
    <source>
        <dbReference type="Proteomes" id="UP000807342"/>
    </source>
</evidence>